<dbReference type="OrthoDB" id="4069787at2759"/>
<proteinExistence type="predicted"/>
<keyword evidence="2" id="KW-1185">Reference proteome</keyword>
<sequence length="163" mass="18429">MFKSKLAKTINKRNLSLLDKLKPPQDGAQAYPQVFSDLKQLIIPSSFDPSEDDSTILATPEKLIDQYKQINNNTQLGHFVSKINDTDRHYLSQHLNELSENSQNWNSLDKGLIKLQYYLAFGNIGPRNVENLQKPSPQSIDPLTRKVLYLSSIIALAAIANTF</sequence>
<dbReference type="InParanoid" id="I2H5Y1"/>
<dbReference type="AlphaFoldDB" id="I2H5Y1"/>
<dbReference type="EMBL" id="HE806321">
    <property type="protein sequence ID" value="CCH61783.1"/>
    <property type="molecule type" value="Genomic_DNA"/>
</dbReference>
<accession>I2H5Y1</accession>
<organism evidence="1 2">
    <name type="scientific">Henningerozyma blattae (strain ATCC 34711 / CBS 6284 / DSM 70876 / NBRC 10599 / NRRL Y-10934 / UCD 77-7)</name>
    <name type="common">Yeast</name>
    <name type="synonym">Tetrapisispora blattae</name>
    <dbReference type="NCBI Taxonomy" id="1071380"/>
    <lineage>
        <taxon>Eukaryota</taxon>
        <taxon>Fungi</taxon>
        <taxon>Dikarya</taxon>
        <taxon>Ascomycota</taxon>
        <taxon>Saccharomycotina</taxon>
        <taxon>Saccharomycetes</taxon>
        <taxon>Saccharomycetales</taxon>
        <taxon>Saccharomycetaceae</taxon>
        <taxon>Henningerozyma</taxon>
    </lineage>
</organism>
<gene>
    <name evidence="1" type="primary">TBLA0F02430</name>
    <name evidence="1" type="ORF">TBLA_0F02430</name>
</gene>
<reference evidence="1 2" key="1">
    <citation type="journal article" date="2011" name="Proc. Natl. Acad. Sci. U.S.A.">
        <title>Evolutionary erosion of yeast sex chromosomes by mating-type switching accidents.</title>
        <authorList>
            <person name="Gordon J.L."/>
            <person name="Armisen D."/>
            <person name="Proux-Wera E."/>
            <person name="Oheigeartaigh S.S."/>
            <person name="Byrne K.P."/>
            <person name="Wolfe K.H."/>
        </authorList>
    </citation>
    <scope>NUCLEOTIDE SEQUENCE [LARGE SCALE GENOMIC DNA]</scope>
    <source>
        <strain evidence="2">ATCC 34711 / CBS 6284 / DSM 70876 / NBRC 10599 / NRRL Y-10934 / UCD 77-7</strain>
    </source>
</reference>
<evidence type="ECO:0000313" key="1">
    <source>
        <dbReference type="EMBL" id="CCH61783.1"/>
    </source>
</evidence>
<evidence type="ECO:0000313" key="2">
    <source>
        <dbReference type="Proteomes" id="UP000002866"/>
    </source>
</evidence>
<dbReference type="Proteomes" id="UP000002866">
    <property type="component" value="Chromosome 6"/>
</dbReference>
<name>I2H5Y1_HENB6</name>
<dbReference type="HOGENOM" id="CLU_1628157_0_0_1"/>
<dbReference type="RefSeq" id="XP_004181302.1">
    <property type="nucleotide sequence ID" value="XM_004181254.1"/>
</dbReference>
<protein>
    <recommendedName>
        <fullName evidence="3">Genetic interactor of prohibitin 7, mitochondrial</fullName>
    </recommendedName>
</protein>
<dbReference type="GeneID" id="14496892"/>
<evidence type="ECO:0008006" key="3">
    <source>
        <dbReference type="Google" id="ProtNLM"/>
    </source>
</evidence>
<dbReference type="KEGG" id="tbl:TBLA_0F02430"/>